<keyword evidence="1" id="KW-0472">Membrane</keyword>
<organism evidence="2 4">
    <name type="scientific">Cercospora beticola</name>
    <name type="common">Sugarbeet leaf spot fungus</name>
    <dbReference type="NCBI Taxonomy" id="122368"/>
    <lineage>
        <taxon>Eukaryota</taxon>
        <taxon>Fungi</taxon>
        <taxon>Dikarya</taxon>
        <taxon>Ascomycota</taxon>
        <taxon>Pezizomycotina</taxon>
        <taxon>Dothideomycetes</taxon>
        <taxon>Dothideomycetidae</taxon>
        <taxon>Mycosphaerellales</taxon>
        <taxon>Mycosphaerellaceae</taxon>
        <taxon>Cercospora</taxon>
    </lineage>
</organism>
<evidence type="ECO:0000313" key="3">
    <source>
        <dbReference type="EMBL" id="WPB01104.1"/>
    </source>
</evidence>
<dbReference type="AlphaFoldDB" id="A0A2G5HLU2"/>
<name>A0A2G5HLU2_CERBT</name>
<sequence length="368" mass="41522">MAKSSHNTNQGRIVLWCAVLILAVWFILQVGSISHHPIHEIESTGPALDLPLEPELDIEHVNTQGDDTTAWLSSLLVERTPGDSVPGWYDLSTINLLDNNQQLSPRGKLVKEGLIMRCMMIAQIGVPGSDEHVPQSDFVVFRDLYEEYGWDPDMSHNKVLGETPFNVDTSWFDQIGVSADRARWTTMSNYHAGNAEWETTQGQYTNHVNLQDGMIIAASNWSPAYMVENEDLGLTPEQIVPLQRWSDVAWLTYNHWLEFNIQQARPTKLLEHVIRYHIKTPAVKTMLQDITGTDVEHVGTWPGRSYPILTSEALAILGLPHGKGVGWFLAQHKLNLGVRTVDRINVFNCPKFPDGDAQWCIYMHIVPA</sequence>
<keyword evidence="1" id="KW-1133">Transmembrane helix</keyword>
<reference evidence="2 4" key="1">
    <citation type="submission" date="2015-10" db="EMBL/GenBank/DDBJ databases">
        <title>The cercosporin biosynthetic gene cluster was horizontally transferred to several fungal lineages and shown to be expanded in Cercospora beticola based on microsynteny with recipient genomes.</title>
        <authorList>
            <person name="De Jonge R."/>
            <person name="Ebert M.K."/>
            <person name="Suttle J.C."/>
            <person name="Jurick Ii W.M."/>
            <person name="Secor G.A."/>
            <person name="Thomma B.P."/>
            <person name="Van De Peer Y."/>
            <person name="Bolton M.D."/>
        </authorList>
    </citation>
    <scope>NUCLEOTIDE SEQUENCE [LARGE SCALE GENOMIC DNA]</scope>
    <source>
        <strain evidence="2 4">09-40</strain>
    </source>
</reference>
<dbReference type="EMBL" id="LKMD01000105">
    <property type="protein sequence ID" value="PIA93495.1"/>
    <property type="molecule type" value="Genomic_DNA"/>
</dbReference>
<dbReference type="EMBL" id="CP134187">
    <property type="protein sequence ID" value="WPB01104.1"/>
    <property type="molecule type" value="Genomic_DNA"/>
</dbReference>
<evidence type="ECO:0000256" key="1">
    <source>
        <dbReference type="SAM" id="Phobius"/>
    </source>
</evidence>
<reference evidence="3 5" key="2">
    <citation type="submission" date="2023-09" db="EMBL/GenBank/DDBJ databases">
        <title>Complete-Gapless Cercospora beticola genome.</title>
        <authorList>
            <person name="Wyatt N.A."/>
            <person name="Spanner R.E."/>
            <person name="Bolton M.D."/>
        </authorList>
    </citation>
    <scope>NUCLEOTIDE SEQUENCE [LARGE SCALE GENOMIC DNA]</scope>
    <source>
        <strain evidence="3">Cb09-40</strain>
    </source>
</reference>
<protein>
    <submittedName>
        <fullName evidence="2">Uncharacterized protein</fullName>
    </submittedName>
</protein>
<evidence type="ECO:0000313" key="5">
    <source>
        <dbReference type="Proteomes" id="UP001302367"/>
    </source>
</evidence>
<dbReference type="Proteomes" id="UP001302367">
    <property type="component" value="Chromosome 4"/>
</dbReference>
<dbReference type="Proteomes" id="UP000230605">
    <property type="component" value="Chromosome 4"/>
</dbReference>
<proteinExistence type="predicted"/>
<evidence type="ECO:0000313" key="4">
    <source>
        <dbReference type="Proteomes" id="UP000230605"/>
    </source>
</evidence>
<keyword evidence="1" id="KW-0812">Transmembrane</keyword>
<feature type="transmembrane region" description="Helical" evidence="1">
    <location>
        <begin position="12"/>
        <end position="28"/>
    </location>
</feature>
<keyword evidence="5" id="KW-1185">Reference proteome</keyword>
<accession>A0A2G5HLU2</accession>
<dbReference type="OrthoDB" id="5337308at2759"/>
<evidence type="ECO:0000313" key="2">
    <source>
        <dbReference type="EMBL" id="PIA93495.1"/>
    </source>
</evidence>
<gene>
    <name evidence="2" type="ORF">CB0940_03902</name>
    <name evidence="3" type="ORF">RHO25_005725</name>
</gene>